<evidence type="ECO:0000313" key="2">
    <source>
        <dbReference type="Proteomes" id="UP000010319"/>
    </source>
</evidence>
<dbReference type="EMBL" id="AALC02000041">
    <property type="protein sequence ID" value="EEQ05870.1"/>
    <property type="molecule type" value="Genomic_DNA"/>
</dbReference>
<organism evidence="1 2">
    <name type="scientific">Yersinia bercovieri ATCC 43970</name>
    <dbReference type="NCBI Taxonomy" id="349968"/>
    <lineage>
        <taxon>Bacteria</taxon>
        <taxon>Pseudomonadati</taxon>
        <taxon>Pseudomonadota</taxon>
        <taxon>Gammaproteobacteria</taxon>
        <taxon>Enterobacterales</taxon>
        <taxon>Yersiniaceae</taxon>
        <taxon>Yersinia</taxon>
    </lineage>
</organism>
<sequence length="51" mass="5552">MASDILGVEVNCNGYIVVTTSTGKHHADAGYGELTYQARDRLINEINKALE</sequence>
<evidence type="ECO:0000313" key="1">
    <source>
        <dbReference type="EMBL" id="EEQ05870.1"/>
    </source>
</evidence>
<reference evidence="1" key="1">
    <citation type="submission" date="2008-12" db="EMBL/GenBank/DDBJ databases">
        <title>Annotation of the Yersinia bercovieri ATCC 43970 genome.</title>
        <authorList>
            <person name="Read T.D."/>
            <person name="Akmal A."/>
            <person name="Bishop-Lilly K."/>
            <person name="Chen P.E."/>
            <person name="Cook C."/>
            <person name="Kiley M.P."/>
            <person name="Lentz S."/>
            <person name="Mateczun A."/>
            <person name="Nagarajan N."/>
            <person name="Nolan N."/>
            <person name="Osborne B.I."/>
            <person name="Pop M."/>
            <person name="Sozhamannan S."/>
            <person name="Stewart A.C."/>
            <person name="Sulakvelidze A."/>
            <person name="Thomason B."/>
            <person name="Willner K."/>
            <person name="Zwick M.E."/>
        </authorList>
    </citation>
    <scope>NUCLEOTIDE SEQUENCE [LARGE SCALE GENOMIC DNA]</scope>
    <source>
        <strain evidence="1">ATCC 43970</strain>
    </source>
</reference>
<dbReference type="Proteomes" id="UP000010319">
    <property type="component" value="Unassembled WGS sequence"/>
</dbReference>
<protein>
    <submittedName>
        <fullName evidence="1">Uncharacterized protein</fullName>
    </submittedName>
</protein>
<keyword evidence="2" id="KW-1185">Reference proteome</keyword>
<comment type="caution">
    <text evidence="1">The sequence shown here is derived from an EMBL/GenBank/DDBJ whole genome shotgun (WGS) entry which is preliminary data.</text>
</comment>
<name>A0ABP2E680_YERBE</name>
<accession>A0ABP2E680</accession>
<proteinExistence type="predicted"/>
<gene>
    <name evidence="1" type="ORF">yberc0001_28650</name>
</gene>